<dbReference type="Proteomes" id="UP001141992">
    <property type="component" value="Unassembled WGS sequence"/>
</dbReference>
<dbReference type="RefSeq" id="WP_269865201.1">
    <property type="nucleotide sequence ID" value="NZ_JAPZVI010000031.1"/>
</dbReference>
<protein>
    <recommendedName>
        <fullName evidence="3">Lipopolysaccharide core biosynthesis protein</fullName>
    </recommendedName>
</protein>
<sequence length="332" mass="36612">MNRPLLSRLLSSRPLAKGLRMLYRHTRPPAQRHNAVLWPFVRVQRDPAGRLSGCALRGATGPGLLPLAMVARRITAAAHLILSGPSVARIDYDQCVLETVMGVNGSIALRQRHPGLRFDYYAMLDAGFVRRRRDLVAQVLSQDLLLFVTPEVYRWIAFLFDARRIRCSIALFEEVHQRAQQPRADPDALARELQGDAGLVLFDAHHPEHAHGFSLDPPRGLFGGGTVAYTALQLLAWLGAPTVYLHGLDLTSAAGPRFYEHGGAALATALDRQFDGHIEPAFRRAAALLAARGVKVYNLSEASRLGPDVFEKRHWRCLLPPGTATGTFAESD</sequence>
<reference evidence="1" key="1">
    <citation type="submission" date="2022-12" db="EMBL/GenBank/DDBJ databases">
        <authorList>
            <person name="Voronina O.L."/>
            <person name="Kunda M.S."/>
            <person name="Ryzhova N."/>
            <person name="Aksenova E.I."/>
        </authorList>
    </citation>
    <scope>NUCLEOTIDE SEQUENCE</scope>
    <source>
        <strain evidence="1">SCCH136:Ach223948</strain>
    </source>
</reference>
<dbReference type="EMBL" id="JAPZVI010000031">
    <property type="protein sequence ID" value="MCZ8404927.1"/>
    <property type="molecule type" value="Genomic_DNA"/>
</dbReference>
<name>A0A9X3R6Q9_ALCXX</name>
<organism evidence="1 2">
    <name type="scientific">Alcaligenes xylosoxydans xylosoxydans</name>
    <name type="common">Achromobacter xylosoxidans</name>
    <dbReference type="NCBI Taxonomy" id="85698"/>
    <lineage>
        <taxon>Bacteria</taxon>
        <taxon>Pseudomonadati</taxon>
        <taxon>Pseudomonadota</taxon>
        <taxon>Betaproteobacteria</taxon>
        <taxon>Burkholderiales</taxon>
        <taxon>Alcaligenaceae</taxon>
        <taxon>Achromobacter</taxon>
    </lineage>
</organism>
<evidence type="ECO:0000313" key="2">
    <source>
        <dbReference type="Proteomes" id="UP001141992"/>
    </source>
</evidence>
<dbReference type="AlphaFoldDB" id="A0A9X3R6Q9"/>
<accession>A0A9X3R6Q9</accession>
<gene>
    <name evidence="1" type="ORF">O9570_25965</name>
</gene>
<evidence type="ECO:0000313" key="1">
    <source>
        <dbReference type="EMBL" id="MCZ8404927.1"/>
    </source>
</evidence>
<evidence type="ECO:0008006" key="3">
    <source>
        <dbReference type="Google" id="ProtNLM"/>
    </source>
</evidence>
<comment type="caution">
    <text evidence="1">The sequence shown here is derived from an EMBL/GenBank/DDBJ whole genome shotgun (WGS) entry which is preliminary data.</text>
</comment>
<proteinExistence type="predicted"/>